<dbReference type="STRING" id="38488.A0A4Y8DJ38"/>
<comment type="caution">
    <text evidence="3">The sequence shown here is derived from an EMBL/GenBank/DDBJ whole genome shotgun (WGS) entry which is preliminary data.</text>
</comment>
<keyword evidence="2" id="KW-1133">Transmembrane helix</keyword>
<evidence type="ECO:0000313" key="3">
    <source>
        <dbReference type="EMBL" id="TEY86469.1"/>
    </source>
</evidence>
<protein>
    <recommendedName>
        <fullName evidence="5">Mid2 domain-containing protein</fullName>
    </recommendedName>
</protein>
<name>A0A4Y8DJ38_9HELO</name>
<evidence type="ECO:0008006" key="5">
    <source>
        <dbReference type="Google" id="ProtNLM"/>
    </source>
</evidence>
<organism evidence="3 4">
    <name type="scientific">Botryotinia calthae</name>
    <dbReference type="NCBI Taxonomy" id="38488"/>
    <lineage>
        <taxon>Eukaryota</taxon>
        <taxon>Fungi</taxon>
        <taxon>Dikarya</taxon>
        <taxon>Ascomycota</taxon>
        <taxon>Pezizomycotina</taxon>
        <taxon>Leotiomycetes</taxon>
        <taxon>Helotiales</taxon>
        <taxon>Sclerotiniaceae</taxon>
        <taxon>Botryotinia</taxon>
    </lineage>
</organism>
<feature type="region of interest" description="Disordered" evidence="1">
    <location>
        <begin position="264"/>
        <end position="302"/>
    </location>
</feature>
<keyword evidence="2" id="KW-0472">Membrane</keyword>
<keyword evidence="2" id="KW-0812">Transmembrane</keyword>
<reference evidence="3 4" key="1">
    <citation type="submission" date="2017-11" db="EMBL/GenBank/DDBJ databases">
        <title>Comparative genomics of Botrytis spp.</title>
        <authorList>
            <person name="Valero-Jimenez C.A."/>
            <person name="Tapia P."/>
            <person name="Veloso J."/>
            <person name="Silva-Moreno E."/>
            <person name="Staats M."/>
            <person name="Valdes J.H."/>
            <person name="Van Kan J.A.L."/>
        </authorList>
    </citation>
    <scope>NUCLEOTIDE SEQUENCE [LARGE SCALE GENOMIC DNA]</scope>
    <source>
        <strain evidence="3 4">MUCL2830</strain>
    </source>
</reference>
<evidence type="ECO:0000313" key="4">
    <source>
        <dbReference type="Proteomes" id="UP000297299"/>
    </source>
</evidence>
<gene>
    <name evidence="3" type="ORF">BOTCAL_0008g00440</name>
</gene>
<feature type="transmembrane region" description="Helical" evidence="2">
    <location>
        <begin position="177"/>
        <end position="201"/>
    </location>
</feature>
<feature type="region of interest" description="Disordered" evidence="1">
    <location>
        <begin position="152"/>
        <end position="174"/>
    </location>
</feature>
<evidence type="ECO:0000256" key="1">
    <source>
        <dbReference type="SAM" id="MobiDB-lite"/>
    </source>
</evidence>
<dbReference type="Proteomes" id="UP000297299">
    <property type="component" value="Unassembled WGS sequence"/>
</dbReference>
<dbReference type="EMBL" id="PHWZ01000008">
    <property type="protein sequence ID" value="TEY86469.1"/>
    <property type="molecule type" value="Genomic_DNA"/>
</dbReference>
<proteinExistence type="predicted"/>
<keyword evidence="4" id="KW-1185">Reference proteome</keyword>
<accession>A0A4Y8DJ38</accession>
<feature type="compositionally biased region" description="Polar residues" evidence="1">
    <location>
        <begin position="162"/>
        <end position="174"/>
    </location>
</feature>
<feature type="compositionally biased region" description="Low complexity" evidence="1">
    <location>
        <begin position="264"/>
        <end position="274"/>
    </location>
</feature>
<sequence length="302" mass="33002">MVQRWTFEAPVNVTATSLVNLTWAPHTFNIAKYGDFPLNLWLLRADSQYDTVVEDYAPFLLAGNQDVYNNSVLWTPIFDDIDFNVSNAGTHQLAWEHSSDNTSLNSSSTKFEGWSRGFHIMSPVSSSTSSTLSPSPSSTSSSSIFLTTSATPNTPITTATSQEPAQQTAPPTGPNSALTIGLVTGIGILLIIFIATSFWGLRKYRLAKKNSSLGLPEKSPDYPSASNSTMSYNSPFHSMPMSTPHKYYAPSANPVPVTRAELNSYPTPYSIPSPSRDRTMDEFSPGYVKPAELPDNVKRAEL</sequence>
<dbReference type="AlphaFoldDB" id="A0A4Y8DJ38"/>
<dbReference type="OrthoDB" id="3560145at2759"/>
<feature type="compositionally biased region" description="Low complexity" evidence="1">
    <location>
        <begin position="152"/>
        <end position="161"/>
    </location>
</feature>
<evidence type="ECO:0000256" key="2">
    <source>
        <dbReference type="SAM" id="Phobius"/>
    </source>
</evidence>